<keyword evidence="2" id="KW-1185">Reference proteome</keyword>
<accession>A0A4R9M2R8</accession>
<evidence type="ECO:0000313" key="1">
    <source>
        <dbReference type="EMBL" id="TGN20281.1"/>
    </source>
</evidence>
<comment type="caution">
    <text evidence="1">The sequence shown here is derived from an EMBL/GenBank/DDBJ whole genome shotgun (WGS) entry which is preliminary data.</text>
</comment>
<sequence>MLSLDPHNLSPESSVVPSKNLSKKLETFTNNLLFSMHSKEEQERTWAVVTLKGEILASGVPQYLPENDYLFKEG</sequence>
<dbReference type="EMBL" id="RQHW01000013">
    <property type="protein sequence ID" value="TGN20281.1"/>
    <property type="molecule type" value="Genomic_DNA"/>
</dbReference>
<dbReference type="Proteomes" id="UP000298058">
    <property type="component" value="Unassembled WGS sequence"/>
</dbReference>
<evidence type="ECO:0000313" key="2">
    <source>
        <dbReference type="Proteomes" id="UP000298058"/>
    </source>
</evidence>
<name>A0A4R9M2R8_9LEPT</name>
<dbReference type="AlphaFoldDB" id="A0A4R9M2R8"/>
<protein>
    <submittedName>
        <fullName evidence="1">Uncharacterized protein</fullName>
    </submittedName>
</protein>
<dbReference type="OrthoDB" id="334034at2"/>
<proteinExistence type="predicted"/>
<dbReference type="RefSeq" id="WP_135759146.1">
    <property type="nucleotide sequence ID" value="NZ_RQHW01000013.1"/>
</dbReference>
<gene>
    <name evidence="1" type="ORF">EHS15_03425</name>
</gene>
<reference evidence="1" key="1">
    <citation type="journal article" date="2019" name="PLoS Negl. Trop. Dis.">
        <title>Revisiting the worldwide diversity of Leptospira species in the environment.</title>
        <authorList>
            <person name="Vincent A.T."/>
            <person name="Schiettekatte O."/>
            <person name="Bourhy P."/>
            <person name="Veyrier F.J."/>
            <person name="Picardeau M."/>
        </authorList>
    </citation>
    <scope>NUCLEOTIDE SEQUENCE [LARGE SCALE GENOMIC DNA]</scope>
    <source>
        <strain evidence="1">201300427</strain>
    </source>
</reference>
<organism evidence="1 2">
    <name type="scientific">Leptospira idonii</name>
    <dbReference type="NCBI Taxonomy" id="1193500"/>
    <lineage>
        <taxon>Bacteria</taxon>
        <taxon>Pseudomonadati</taxon>
        <taxon>Spirochaetota</taxon>
        <taxon>Spirochaetia</taxon>
        <taxon>Leptospirales</taxon>
        <taxon>Leptospiraceae</taxon>
        <taxon>Leptospira</taxon>
    </lineage>
</organism>